<feature type="region of interest" description="Disordered" evidence="1">
    <location>
        <begin position="40"/>
        <end position="70"/>
    </location>
</feature>
<evidence type="ECO:0000313" key="3">
    <source>
        <dbReference type="Proteomes" id="UP000599437"/>
    </source>
</evidence>
<dbReference type="SUPFAM" id="SSF109854">
    <property type="entry name" value="DinB/YfiT-like putative metalloenzymes"/>
    <property type="match status" value="1"/>
</dbReference>
<protein>
    <submittedName>
        <fullName evidence="2">Uncharacterized protein</fullName>
    </submittedName>
</protein>
<dbReference type="Pfam" id="PF04978">
    <property type="entry name" value="MST"/>
    <property type="match status" value="1"/>
</dbReference>
<sequence>MSTERPDPFVVAGERETLRSLLDFHRATLAMKCEGLSDEDLRKQAVPPSTLSLRRSSTRGASSARPSRWT</sequence>
<dbReference type="InterPro" id="IPR034660">
    <property type="entry name" value="DinB/YfiT-like"/>
</dbReference>
<proteinExistence type="predicted"/>
<dbReference type="EMBL" id="BMVO01000003">
    <property type="protein sequence ID" value="GHA94918.1"/>
    <property type="molecule type" value="Genomic_DNA"/>
</dbReference>
<comment type="caution">
    <text evidence="2">The sequence shown here is derived from an EMBL/GenBank/DDBJ whole genome shotgun (WGS) entry which is preliminary data.</text>
</comment>
<dbReference type="Proteomes" id="UP000599437">
    <property type="component" value="Unassembled WGS sequence"/>
</dbReference>
<reference evidence="3" key="1">
    <citation type="journal article" date="2019" name="Int. J. Syst. Evol. Microbiol.">
        <title>The Global Catalogue of Microorganisms (GCM) 10K type strain sequencing project: providing services to taxonomists for standard genome sequencing and annotation.</title>
        <authorList>
            <consortium name="The Broad Institute Genomics Platform"/>
            <consortium name="The Broad Institute Genome Sequencing Center for Infectious Disease"/>
            <person name="Wu L."/>
            <person name="Ma J."/>
        </authorList>
    </citation>
    <scope>NUCLEOTIDE SEQUENCE [LARGE SCALE GENOMIC DNA]</scope>
    <source>
        <strain evidence="3">JCM 4737</strain>
    </source>
</reference>
<evidence type="ECO:0000256" key="1">
    <source>
        <dbReference type="SAM" id="MobiDB-lite"/>
    </source>
</evidence>
<accession>A0ABQ3DL07</accession>
<dbReference type="InterPro" id="IPR007061">
    <property type="entry name" value="MST-like"/>
</dbReference>
<organism evidence="2 3">
    <name type="scientific">Streptomyces chryseus</name>
    <dbReference type="NCBI Taxonomy" id="68186"/>
    <lineage>
        <taxon>Bacteria</taxon>
        <taxon>Bacillati</taxon>
        <taxon>Actinomycetota</taxon>
        <taxon>Actinomycetes</taxon>
        <taxon>Kitasatosporales</taxon>
        <taxon>Streptomycetaceae</taxon>
        <taxon>Streptomyces</taxon>
    </lineage>
</organism>
<feature type="compositionally biased region" description="Low complexity" evidence="1">
    <location>
        <begin position="48"/>
        <end position="70"/>
    </location>
</feature>
<gene>
    <name evidence="2" type="ORF">GCM10010346_17190</name>
</gene>
<dbReference type="Gene3D" id="1.20.120.450">
    <property type="entry name" value="dinb family like domain"/>
    <property type="match status" value="1"/>
</dbReference>
<name>A0ABQ3DL07_9ACTN</name>
<keyword evidence="3" id="KW-1185">Reference proteome</keyword>
<evidence type="ECO:0000313" key="2">
    <source>
        <dbReference type="EMBL" id="GHA94918.1"/>
    </source>
</evidence>